<evidence type="ECO:0000313" key="3">
    <source>
        <dbReference type="Proteomes" id="UP000233769"/>
    </source>
</evidence>
<reference evidence="3" key="1">
    <citation type="submission" date="2017-10" db="EMBL/GenBank/DDBJ databases">
        <authorList>
            <person name="Regsiter A."/>
            <person name="William W."/>
        </authorList>
    </citation>
    <scope>NUCLEOTIDE SEQUENCE [LARGE SCALE GENOMIC DNA]</scope>
</reference>
<evidence type="ECO:0000313" key="2">
    <source>
        <dbReference type="EMBL" id="SOR31590.1"/>
    </source>
</evidence>
<organism evidence="2 3">
    <name type="scientific">Methylorubrum extorquens</name>
    <name type="common">Methylobacterium dichloromethanicum</name>
    <name type="synonym">Methylobacterium extorquens</name>
    <dbReference type="NCBI Taxonomy" id="408"/>
    <lineage>
        <taxon>Bacteria</taxon>
        <taxon>Pseudomonadati</taxon>
        <taxon>Pseudomonadota</taxon>
        <taxon>Alphaproteobacteria</taxon>
        <taxon>Hyphomicrobiales</taxon>
        <taxon>Methylobacteriaceae</taxon>
        <taxon>Methylorubrum</taxon>
    </lineage>
</organism>
<name>A0A2N9AWE1_METEX</name>
<evidence type="ECO:0000256" key="1">
    <source>
        <dbReference type="SAM" id="MobiDB-lite"/>
    </source>
</evidence>
<protein>
    <submittedName>
        <fullName evidence="2">Uncharacterized protein</fullName>
    </submittedName>
</protein>
<gene>
    <name evidence="2" type="ORF">TK0001_5005</name>
</gene>
<proteinExistence type="predicted"/>
<dbReference type="AlphaFoldDB" id="A0A2N9AWE1"/>
<accession>A0A2N9AWE1</accession>
<sequence length="167" mass="18740">MRPLQLDGCQEFGGPGALERALGLLDRGLEQVRLNPVERRPLLDRLSLLELDGIQKADNARAHLDTTNRLDAPNEVERLIDRLALGESRPDRDCSGRGRLRLRLRLQAEPSDEEQGTQPREKAEHGHPSRRHRHPIRAASASSRRVRALRLDQTGLNRSGFPGGSNF</sequence>
<dbReference type="EMBL" id="LT962688">
    <property type="protein sequence ID" value="SOR31590.1"/>
    <property type="molecule type" value="Genomic_DNA"/>
</dbReference>
<dbReference type="Proteomes" id="UP000233769">
    <property type="component" value="Chromosome tk0001"/>
</dbReference>
<feature type="region of interest" description="Disordered" evidence="1">
    <location>
        <begin position="104"/>
        <end position="167"/>
    </location>
</feature>